<reference evidence="3" key="1">
    <citation type="submission" date="2020-06" db="EMBL/GenBank/DDBJ databases">
        <authorList>
            <person name="Li T."/>
            <person name="Hu X."/>
            <person name="Zhang T."/>
            <person name="Song X."/>
            <person name="Zhang H."/>
            <person name="Dai N."/>
            <person name="Sheng W."/>
            <person name="Hou X."/>
            <person name="Wei L."/>
        </authorList>
    </citation>
    <scope>NUCLEOTIDE SEQUENCE</scope>
    <source>
        <strain evidence="3">KEN1</strain>
        <tissue evidence="3">Leaf</tissue>
    </source>
</reference>
<dbReference type="GO" id="GO:0008270">
    <property type="term" value="F:zinc ion binding"/>
    <property type="evidence" value="ECO:0007669"/>
    <property type="project" value="UniProtKB-KW"/>
</dbReference>
<dbReference type="InterPro" id="IPR001878">
    <property type="entry name" value="Znf_CCHC"/>
</dbReference>
<dbReference type="PANTHER" id="PTHR31286:SF178">
    <property type="entry name" value="DUF4283 DOMAIN-CONTAINING PROTEIN"/>
    <property type="match status" value="1"/>
</dbReference>
<dbReference type="AlphaFoldDB" id="A0AAW2TLV9"/>
<comment type="caution">
    <text evidence="3">The sequence shown here is derived from an EMBL/GenBank/DDBJ whole genome shotgun (WGS) entry which is preliminary data.</text>
</comment>
<sequence length="169" mass="19212">MSQNIAEFICNQLGQFRDVELDNGGQFWGSSLQIRVGLNVNKPLRRVLKLHMVTGTESTISFTYERLPNFCYWCGHMGHIMKFCECQYELGFDEKQDPLPFGPWLRATAPTVLQYRNSNHPTPRPSFAVSTLVINPTPKDSRRGVAIFNYATHVPQPTHKITQVTPVSS</sequence>
<reference evidence="3" key="2">
    <citation type="journal article" date="2024" name="Plant">
        <title>Genomic evolution and insights into agronomic trait innovations of Sesamum species.</title>
        <authorList>
            <person name="Miao H."/>
            <person name="Wang L."/>
            <person name="Qu L."/>
            <person name="Liu H."/>
            <person name="Sun Y."/>
            <person name="Le M."/>
            <person name="Wang Q."/>
            <person name="Wei S."/>
            <person name="Zheng Y."/>
            <person name="Lin W."/>
            <person name="Duan Y."/>
            <person name="Cao H."/>
            <person name="Xiong S."/>
            <person name="Wang X."/>
            <person name="Wei L."/>
            <person name="Li C."/>
            <person name="Ma Q."/>
            <person name="Ju M."/>
            <person name="Zhao R."/>
            <person name="Li G."/>
            <person name="Mu C."/>
            <person name="Tian Q."/>
            <person name="Mei H."/>
            <person name="Zhang T."/>
            <person name="Gao T."/>
            <person name="Zhang H."/>
        </authorList>
    </citation>
    <scope>NUCLEOTIDE SEQUENCE</scope>
    <source>
        <strain evidence="3">KEN1</strain>
    </source>
</reference>
<protein>
    <recommendedName>
        <fullName evidence="2">CCHC-type domain-containing protein</fullName>
    </recommendedName>
</protein>
<feature type="domain" description="CCHC-type" evidence="2">
    <location>
        <begin position="71"/>
        <end position="84"/>
    </location>
</feature>
<organism evidence="3">
    <name type="scientific">Sesamum latifolium</name>
    <dbReference type="NCBI Taxonomy" id="2727402"/>
    <lineage>
        <taxon>Eukaryota</taxon>
        <taxon>Viridiplantae</taxon>
        <taxon>Streptophyta</taxon>
        <taxon>Embryophyta</taxon>
        <taxon>Tracheophyta</taxon>
        <taxon>Spermatophyta</taxon>
        <taxon>Magnoliopsida</taxon>
        <taxon>eudicotyledons</taxon>
        <taxon>Gunneridae</taxon>
        <taxon>Pentapetalae</taxon>
        <taxon>asterids</taxon>
        <taxon>lamiids</taxon>
        <taxon>Lamiales</taxon>
        <taxon>Pedaliaceae</taxon>
        <taxon>Sesamum</taxon>
    </lineage>
</organism>
<keyword evidence="1" id="KW-0862">Zinc</keyword>
<dbReference type="PROSITE" id="PS50158">
    <property type="entry name" value="ZF_CCHC"/>
    <property type="match status" value="1"/>
</dbReference>
<gene>
    <name evidence="3" type="ORF">Slati_3874800</name>
</gene>
<dbReference type="InterPro" id="IPR025836">
    <property type="entry name" value="Zn_knuckle_CX2CX4HX4C"/>
</dbReference>
<proteinExistence type="predicted"/>
<accession>A0AAW2TLV9</accession>
<dbReference type="GO" id="GO:0003676">
    <property type="term" value="F:nucleic acid binding"/>
    <property type="evidence" value="ECO:0007669"/>
    <property type="project" value="InterPro"/>
</dbReference>
<dbReference type="EMBL" id="JACGWN010000014">
    <property type="protein sequence ID" value="KAL0405609.1"/>
    <property type="molecule type" value="Genomic_DNA"/>
</dbReference>
<evidence type="ECO:0000259" key="2">
    <source>
        <dbReference type="PROSITE" id="PS50158"/>
    </source>
</evidence>
<dbReference type="Pfam" id="PF14392">
    <property type="entry name" value="zf-CCHC_4"/>
    <property type="match status" value="1"/>
</dbReference>
<keyword evidence="1" id="KW-0479">Metal-binding</keyword>
<keyword evidence="1" id="KW-0863">Zinc-finger</keyword>
<evidence type="ECO:0000313" key="3">
    <source>
        <dbReference type="EMBL" id="KAL0405609.1"/>
    </source>
</evidence>
<dbReference type="PANTHER" id="PTHR31286">
    <property type="entry name" value="GLYCINE-RICH CELL WALL STRUCTURAL PROTEIN 1.8-LIKE"/>
    <property type="match status" value="1"/>
</dbReference>
<dbReference type="InterPro" id="IPR040256">
    <property type="entry name" value="At4g02000-like"/>
</dbReference>
<evidence type="ECO:0000256" key="1">
    <source>
        <dbReference type="PROSITE-ProRule" id="PRU00047"/>
    </source>
</evidence>
<name>A0AAW2TLV9_9LAMI</name>